<evidence type="ECO:0000313" key="2">
    <source>
        <dbReference type="Proteomes" id="UP001145114"/>
    </source>
</evidence>
<accession>A0ACC1HHD2</accession>
<dbReference type="Proteomes" id="UP001145114">
    <property type="component" value="Unassembled WGS sequence"/>
</dbReference>
<name>A0ACC1HHD2_9FUNG</name>
<sequence>MASLESVQNRLKNIIAIPTSKDEAAGTQLQRQQQQQQQSDENTSTDVLLRPTTTRKFARCRQSVQEQKRASGVLVAELDELDQLKRQVGTIAAEMKSIAEMFRQLKTLYMELSTAECVKTLEEWKSRVDADTEMFKVERSAYYRRVQSELDEQFKVMERQHFESKRSNAEMAFKRSLDEYRQRPKKGNSEFYRSQSRHASTTNASSSSDGQSSSRVRREIKGLDDSSDEDGNNNRNDDKDGGVVTVIQDEDYNG</sequence>
<proteinExistence type="predicted"/>
<reference evidence="1" key="1">
    <citation type="submission" date="2022-06" db="EMBL/GenBank/DDBJ databases">
        <title>Phylogenomic reconstructions and comparative analyses of Kickxellomycotina fungi.</title>
        <authorList>
            <person name="Reynolds N.K."/>
            <person name="Stajich J.E."/>
            <person name="Barry K."/>
            <person name="Grigoriev I.V."/>
            <person name="Crous P."/>
            <person name="Smith M.E."/>
        </authorList>
    </citation>
    <scope>NUCLEOTIDE SEQUENCE</scope>
    <source>
        <strain evidence="1">RSA 2271</strain>
    </source>
</reference>
<gene>
    <name evidence="1" type="ORF">EV182_003130</name>
</gene>
<keyword evidence="2" id="KW-1185">Reference proteome</keyword>
<dbReference type="EMBL" id="JAMZIH010005909">
    <property type="protein sequence ID" value="KAJ1674513.1"/>
    <property type="molecule type" value="Genomic_DNA"/>
</dbReference>
<comment type="caution">
    <text evidence="1">The sequence shown here is derived from an EMBL/GenBank/DDBJ whole genome shotgun (WGS) entry which is preliminary data.</text>
</comment>
<evidence type="ECO:0000313" key="1">
    <source>
        <dbReference type="EMBL" id="KAJ1674513.1"/>
    </source>
</evidence>
<protein>
    <submittedName>
        <fullName evidence="1">Uncharacterized protein</fullName>
    </submittedName>
</protein>
<organism evidence="1 2">
    <name type="scientific">Spiromyces aspiralis</name>
    <dbReference type="NCBI Taxonomy" id="68401"/>
    <lineage>
        <taxon>Eukaryota</taxon>
        <taxon>Fungi</taxon>
        <taxon>Fungi incertae sedis</taxon>
        <taxon>Zoopagomycota</taxon>
        <taxon>Kickxellomycotina</taxon>
        <taxon>Kickxellomycetes</taxon>
        <taxon>Kickxellales</taxon>
        <taxon>Kickxellaceae</taxon>
        <taxon>Spiromyces</taxon>
    </lineage>
</organism>